<dbReference type="FunFam" id="3.20.20.70:FF:000076">
    <property type="entry name" value="Nicotinate phosphoribosyltransferase"/>
    <property type="match status" value="1"/>
</dbReference>
<comment type="function">
    <text evidence="9">Catalyzes the first step in the biosynthesis of NAD from nicotinic acid, the ATP-dependent synthesis of beta-nicotinate D-ribonucleotide from nicotinate and 5-phospho-D-ribose 1-phosphate.</text>
</comment>
<name>A0A0V8GE91_9BACL</name>
<dbReference type="PANTHER" id="PTHR11098">
    <property type="entry name" value="NICOTINATE PHOSPHORIBOSYLTRANSFERASE"/>
    <property type="match status" value="1"/>
</dbReference>
<comment type="PTM">
    <text evidence="9">Transiently phosphorylated on a His residue during the reaction cycle. Phosphorylation strongly increases the affinity for substrates and increases the rate of nicotinate D-ribonucleotide production. Dephosphorylation regenerates the low-affinity form of the enzyme, leading to product release.</text>
</comment>
<protein>
    <recommendedName>
        <fullName evidence="3 9">Nicotinate phosphoribosyltransferase</fullName>
        <ecNumber evidence="3 9">6.3.4.21</ecNumber>
    </recommendedName>
</protein>
<comment type="catalytic activity">
    <reaction evidence="8 9">
        <text>5-phospho-alpha-D-ribose 1-diphosphate + nicotinate + ATP + H2O = nicotinate beta-D-ribonucleotide + ADP + phosphate + diphosphate</text>
        <dbReference type="Rhea" id="RHEA:36163"/>
        <dbReference type="ChEBI" id="CHEBI:15377"/>
        <dbReference type="ChEBI" id="CHEBI:30616"/>
        <dbReference type="ChEBI" id="CHEBI:32544"/>
        <dbReference type="ChEBI" id="CHEBI:33019"/>
        <dbReference type="ChEBI" id="CHEBI:43474"/>
        <dbReference type="ChEBI" id="CHEBI:57502"/>
        <dbReference type="ChEBI" id="CHEBI:58017"/>
        <dbReference type="ChEBI" id="CHEBI:456216"/>
        <dbReference type="EC" id="6.3.4.21"/>
    </reaction>
</comment>
<dbReference type="EMBL" id="LDQV01000030">
    <property type="protein sequence ID" value="KTR25822.1"/>
    <property type="molecule type" value="Genomic_DNA"/>
</dbReference>
<keyword evidence="4" id="KW-0597">Phosphoprotein</keyword>
<comment type="caution">
    <text evidence="12">The sequence shown here is derived from an EMBL/GenBank/DDBJ whole genome shotgun (WGS) entry which is preliminary data.</text>
</comment>
<evidence type="ECO:0000256" key="8">
    <source>
        <dbReference type="ARBA" id="ARBA00048668"/>
    </source>
</evidence>
<dbReference type="InterPro" id="IPR007229">
    <property type="entry name" value="Nic_PRibTrfase-Fam"/>
</dbReference>
<dbReference type="SUPFAM" id="SSF54675">
    <property type="entry name" value="Nicotinate/Quinolinate PRTase N-terminal domain-like"/>
    <property type="match status" value="1"/>
</dbReference>
<dbReference type="RefSeq" id="WP_055969553.1">
    <property type="nucleotide sequence ID" value="NZ_FMYN01000004.1"/>
</dbReference>
<keyword evidence="6 9" id="KW-0662">Pyridine nucleotide biosynthesis</keyword>
<dbReference type="PIRSF" id="PIRSF000484">
    <property type="entry name" value="NAPRT"/>
    <property type="match status" value="1"/>
</dbReference>
<dbReference type="Gene3D" id="3.20.140.10">
    <property type="entry name" value="nicotinate phosphoribosyltransferase"/>
    <property type="match status" value="1"/>
</dbReference>
<evidence type="ECO:0000259" key="10">
    <source>
        <dbReference type="Pfam" id="PF17767"/>
    </source>
</evidence>
<evidence type="ECO:0000259" key="11">
    <source>
        <dbReference type="Pfam" id="PF17956"/>
    </source>
</evidence>
<evidence type="ECO:0000313" key="12">
    <source>
        <dbReference type="EMBL" id="KSU48482.1"/>
    </source>
</evidence>
<evidence type="ECO:0000256" key="7">
    <source>
        <dbReference type="ARBA" id="ARBA00022679"/>
    </source>
</evidence>
<feature type="domain" description="Nicotinate phosphoribosyltransferase C-terminal" evidence="11">
    <location>
        <begin position="360"/>
        <end position="469"/>
    </location>
</feature>
<dbReference type="UniPathway" id="UPA00253">
    <property type="reaction ID" value="UER00457"/>
</dbReference>
<dbReference type="OrthoDB" id="9770610at2"/>
<dbReference type="GO" id="GO:0047280">
    <property type="term" value="F:nicotinamide phosphoribosyltransferase activity"/>
    <property type="evidence" value="ECO:0007669"/>
    <property type="project" value="UniProtKB-ARBA"/>
</dbReference>
<comment type="similarity">
    <text evidence="2 9">Belongs to the NAPRTase family.</text>
</comment>
<dbReference type="CDD" id="cd01570">
    <property type="entry name" value="NAPRTase_A"/>
    <property type="match status" value="1"/>
</dbReference>
<gene>
    <name evidence="12" type="ORF">AS033_12750</name>
    <name evidence="13" type="ORF">RSA11_13090</name>
</gene>
<dbReference type="Proteomes" id="UP000053797">
    <property type="component" value="Unassembled WGS sequence"/>
</dbReference>
<evidence type="ECO:0000256" key="6">
    <source>
        <dbReference type="ARBA" id="ARBA00022642"/>
    </source>
</evidence>
<organism evidence="12 14">
    <name type="scientific">Exiguobacterium indicum</name>
    <dbReference type="NCBI Taxonomy" id="296995"/>
    <lineage>
        <taxon>Bacteria</taxon>
        <taxon>Bacillati</taxon>
        <taxon>Bacillota</taxon>
        <taxon>Bacilli</taxon>
        <taxon>Bacillales</taxon>
        <taxon>Bacillales Family XII. Incertae Sedis</taxon>
        <taxon>Exiguobacterium</taxon>
    </lineage>
</organism>
<evidence type="ECO:0000256" key="3">
    <source>
        <dbReference type="ARBA" id="ARBA00013236"/>
    </source>
</evidence>
<dbReference type="NCBIfam" id="NF009131">
    <property type="entry name" value="PRK12484.1"/>
    <property type="match status" value="1"/>
</dbReference>
<dbReference type="NCBIfam" id="TIGR01513">
    <property type="entry name" value="NAPRTase_put"/>
    <property type="match status" value="1"/>
</dbReference>
<dbReference type="InterPro" id="IPR006405">
    <property type="entry name" value="Nic_PRibTrfase_pncB"/>
</dbReference>
<evidence type="ECO:0000313" key="13">
    <source>
        <dbReference type="EMBL" id="KTR25822.1"/>
    </source>
</evidence>
<evidence type="ECO:0000256" key="5">
    <source>
        <dbReference type="ARBA" id="ARBA00022598"/>
    </source>
</evidence>
<keyword evidence="7 9" id="KW-0808">Transferase</keyword>
<evidence type="ECO:0000256" key="4">
    <source>
        <dbReference type="ARBA" id="ARBA00022553"/>
    </source>
</evidence>
<dbReference type="GO" id="GO:0004516">
    <property type="term" value="F:nicotinate phosphoribosyltransferase activity"/>
    <property type="evidence" value="ECO:0007669"/>
    <property type="project" value="UniProtKB-UniRule"/>
</dbReference>
<dbReference type="InterPro" id="IPR041619">
    <property type="entry name" value="NAPRTase_C"/>
</dbReference>
<dbReference type="EMBL" id="LNQL01000004">
    <property type="protein sequence ID" value="KSU48482.1"/>
    <property type="molecule type" value="Genomic_DNA"/>
</dbReference>
<dbReference type="InterPro" id="IPR036068">
    <property type="entry name" value="Nicotinate_pribotase-like_C"/>
</dbReference>
<dbReference type="InterPro" id="IPR040727">
    <property type="entry name" value="NAPRTase_N"/>
</dbReference>
<dbReference type="SUPFAM" id="SSF51690">
    <property type="entry name" value="Nicotinate/Quinolinate PRTase C-terminal domain-like"/>
    <property type="match status" value="1"/>
</dbReference>
<dbReference type="Proteomes" id="UP000072605">
    <property type="component" value="Unassembled WGS sequence"/>
</dbReference>
<evidence type="ECO:0000256" key="9">
    <source>
        <dbReference type="RuleBase" id="RU365100"/>
    </source>
</evidence>
<evidence type="ECO:0000313" key="15">
    <source>
        <dbReference type="Proteomes" id="UP000072605"/>
    </source>
</evidence>
<evidence type="ECO:0000256" key="2">
    <source>
        <dbReference type="ARBA" id="ARBA00010897"/>
    </source>
</evidence>
<dbReference type="Gene3D" id="3.20.20.70">
    <property type="entry name" value="Aldolase class I"/>
    <property type="match status" value="1"/>
</dbReference>
<dbReference type="EC" id="6.3.4.21" evidence="3 9"/>
<dbReference type="NCBIfam" id="NF006695">
    <property type="entry name" value="PRK09243.1-2"/>
    <property type="match status" value="1"/>
</dbReference>
<accession>A0A0V8GE91</accession>
<dbReference type="GO" id="GO:0034355">
    <property type="term" value="P:NAD+ biosynthetic process via the salvage pathway"/>
    <property type="evidence" value="ECO:0007669"/>
    <property type="project" value="TreeGrafter"/>
</dbReference>
<reference evidence="12 14" key="1">
    <citation type="journal article" date="2015" name="Int. J. Syst. Evol. Microbiol.">
        <title>Exiguobacterium enclense sp. nov., isolated from sediment.</title>
        <authorList>
            <person name="Dastager S.G."/>
            <person name="Mawlankar R."/>
            <person name="Sonalkar V.V."/>
            <person name="Thorat M.N."/>
            <person name="Mual P."/>
            <person name="Verma A."/>
            <person name="Krishnamurthi S."/>
            <person name="Tang S.K."/>
            <person name="Li W.J."/>
        </authorList>
    </citation>
    <scope>NUCLEOTIDE SEQUENCE [LARGE SCALE GENOMIC DNA]</scope>
    <source>
        <strain evidence="12 14">NIO-1109</strain>
    </source>
</reference>
<comment type="pathway">
    <text evidence="1 9">Cofactor biosynthesis; NAD(+) biosynthesis; nicotinate D-ribonucleotide from nicotinate: step 1/1.</text>
</comment>
<keyword evidence="5 9" id="KW-0436">Ligase</keyword>
<proteinExistence type="inferred from homology"/>
<dbReference type="Pfam" id="PF17956">
    <property type="entry name" value="NAPRTase_C"/>
    <property type="match status" value="1"/>
</dbReference>
<dbReference type="Pfam" id="PF17767">
    <property type="entry name" value="NAPRTase_N"/>
    <property type="match status" value="1"/>
</dbReference>
<sequence length="483" mass="55153">MLQRNLALHTDLYLPRWMYIYWKEGRHNERAVFDVYYRSNPFAGGYVVFAGLENIIEYIQTLRFTEEDITYLQEMIGFPDEFKDELRQFKFNGSISSVKEGEIVFPNEPLIRIEARIFEAKLLQTAILNIANHESLIATKYARIRQSAPRAKFLEAGARRAQGIDAAYFGTRASYLAGFDVTSLASAGRDFGIPCGGTMEHADIQFHDDELTAFRTFASHYPDQATLLVDTYDTLKSGLPNAITVAKELQAKGHKLRGIRIDSGDLSYLSKRARNMLDEAGFPEVDIVLSGDLDEYVIQDLRIQGAQANTFLVGTRGITAYEQPALGMVYKLVAREVDGELAPVIKVSSSKAKTTTPHIKEVYRIIDPVTDKFKGDYVTLMDEDPSTLEAVDLIDVRDPSFRNRIEQFKVERLLEPIFKDGELIYTVPTIEESRHFHETQIGRLWEEYKRLRLPEIYAVTFSDRLWKLKLDMIRDTRLASGLK</sequence>
<dbReference type="InterPro" id="IPR013785">
    <property type="entry name" value="Aldolase_TIM"/>
</dbReference>
<keyword evidence="12" id="KW-0328">Glycosyltransferase</keyword>
<evidence type="ECO:0000256" key="1">
    <source>
        <dbReference type="ARBA" id="ARBA00004952"/>
    </source>
</evidence>
<dbReference type="PANTHER" id="PTHR11098:SF1">
    <property type="entry name" value="NICOTINATE PHOSPHORIBOSYLTRANSFERASE"/>
    <property type="match status" value="1"/>
</dbReference>
<dbReference type="AlphaFoldDB" id="A0A0V8GE91"/>
<feature type="domain" description="Nicotinate phosphoribosyltransferase N-terminal" evidence="10">
    <location>
        <begin position="8"/>
        <end position="132"/>
    </location>
</feature>
<evidence type="ECO:0000313" key="14">
    <source>
        <dbReference type="Proteomes" id="UP000053797"/>
    </source>
</evidence>
<dbReference type="GO" id="GO:0005829">
    <property type="term" value="C:cytosol"/>
    <property type="evidence" value="ECO:0007669"/>
    <property type="project" value="TreeGrafter"/>
</dbReference>
<reference evidence="13 15" key="2">
    <citation type="journal article" date="2016" name="Front. Microbiol.">
        <title>Genomic Resource of Rice Seed Associated Bacteria.</title>
        <authorList>
            <person name="Midha S."/>
            <person name="Bansal K."/>
            <person name="Sharma S."/>
            <person name="Kumar N."/>
            <person name="Patil P.P."/>
            <person name="Chaudhry V."/>
            <person name="Patil P.B."/>
        </authorList>
    </citation>
    <scope>NUCLEOTIDE SEQUENCE [LARGE SCALE GENOMIC DNA]</scope>
    <source>
        <strain evidence="13 15">RSA11</strain>
    </source>
</reference>